<dbReference type="Proteomes" id="UP000323324">
    <property type="component" value="Unassembled WGS sequence"/>
</dbReference>
<comment type="caution">
    <text evidence="1">The sequence shown here is derived from an EMBL/GenBank/DDBJ whole genome shotgun (WGS) entry which is preliminary data.</text>
</comment>
<sequence length="160" mass="17724">MEMKRCIRLKSAITFLIFILSSTSLLFAQITVNSNFEGGNGIAAFTDTDENEVHIVSELKGGDTKNISYYVEISGLNPALPLTLEVSAHWSGPTIVYSYDNINWEKTTLTNLNNFTIPLQSSSVYVAHSYPYTYSNMITDVSNISDLSYVTVSDLAISEE</sequence>
<evidence type="ECO:0000313" key="2">
    <source>
        <dbReference type="Proteomes" id="UP000323324"/>
    </source>
</evidence>
<protein>
    <submittedName>
        <fullName evidence="1">Uncharacterized protein</fullName>
    </submittedName>
</protein>
<dbReference type="AlphaFoldDB" id="A0A8H2LBL2"/>
<accession>A0A8H2LBL2</accession>
<organism evidence="1 2">
    <name type="scientific">Bizionia saleffrena</name>
    <dbReference type="NCBI Taxonomy" id="291189"/>
    <lineage>
        <taxon>Bacteria</taxon>
        <taxon>Pseudomonadati</taxon>
        <taxon>Bacteroidota</taxon>
        <taxon>Flavobacteriia</taxon>
        <taxon>Flavobacteriales</taxon>
        <taxon>Flavobacteriaceae</taxon>
        <taxon>Bizionia</taxon>
    </lineage>
</organism>
<name>A0A8H2LBL2_9FLAO</name>
<evidence type="ECO:0000313" key="1">
    <source>
        <dbReference type="EMBL" id="TYB72609.1"/>
    </source>
</evidence>
<dbReference type="Gene3D" id="2.60.40.3120">
    <property type="match status" value="1"/>
</dbReference>
<gene>
    <name evidence="1" type="ORF">ES676_10560</name>
</gene>
<reference evidence="1 2" key="1">
    <citation type="submission" date="2019-08" db="EMBL/GenBank/DDBJ databases">
        <title>Genomes of Antarctic Bizionia species.</title>
        <authorList>
            <person name="Bowman J.P."/>
        </authorList>
    </citation>
    <scope>NUCLEOTIDE SEQUENCE [LARGE SCALE GENOMIC DNA]</scope>
    <source>
        <strain evidence="1 2">HFD</strain>
    </source>
</reference>
<dbReference type="EMBL" id="VSKM01000010">
    <property type="protein sequence ID" value="TYB72609.1"/>
    <property type="molecule type" value="Genomic_DNA"/>
</dbReference>
<proteinExistence type="predicted"/>
<keyword evidence="2" id="KW-1185">Reference proteome</keyword>